<accession>A0AAD9QH95</accession>
<dbReference type="GO" id="GO:0015227">
    <property type="term" value="F:O-acyl-L-carnitine transmembrane transporter activity"/>
    <property type="evidence" value="ECO:0007669"/>
    <property type="project" value="TreeGrafter"/>
</dbReference>
<gene>
    <name evidence="12" type="ORF">P5673_015721</name>
</gene>
<dbReference type="AlphaFoldDB" id="A0AAD9QH95"/>
<feature type="transmembrane region" description="Helical" evidence="11">
    <location>
        <begin position="121"/>
        <end position="142"/>
    </location>
</feature>
<evidence type="ECO:0000256" key="4">
    <source>
        <dbReference type="ARBA" id="ARBA00022692"/>
    </source>
</evidence>
<comment type="caution">
    <text evidence="12">The sequence shown here is derived from an EMBL/GenBank/DDBJ whole genome shotgun (WGS) entry which is preliminary data.</text>
</comment>
<dbReference type="InterPro" id="IPR018108">
    <property type="entry name" value="MCP_transmembrane"/>
</dbReference>
<reference evidence="12" key="1">
    <citation type="journal article" date="2023" name="G3 (Bethesda)">
        <title>Whole genome assembly and annotation of the endangered Caribbean coral Acropora cervicornis.</title>
        <authorList>
            <person name="Selwyn J.D."/>
            <person name="Vollmer S.V."/>
        </authorList>
    </citation>
    <scope>NUCLEOTIDE SEQUENCE</scope>
    <source>
        <strain evidence="12">K2</strain>
    </source>
</reference>
<protein>
    <submittedName>
        <fullName evidence="12">Mitochondrial carnitine/acylcarnitine carrier protein</fullName>
    </submittedName>
</protein>
<keyword evidence="4 9" id="KW-0812">Transmembrane</keyword>
<keyword evidence="6 11" id="KW-1133">Transmembrane helix</keyword>
<evidence type="ECO:0000256" key="6">
    <source>
        <dbReference type="ARBA" id="ARBA00022989"/>
    </source>
</evidence>
<dbReference type="Proteomes" id="UP001249851">
    <property type="component" value="Unassembled WGS sequence"/>
</dbReference>
<evidence type="ECO:0000256" key="5">
    <source>
        <dbReference type="ARBA" id="ARBA00022737"/>
    </source>
</evidence>
<keyword evidence="3 10" id="KW-0813">Transport</keyword>
<dbReference type="EMBL" id="JARQWQ010000033">
    <property type="protein sequence ID" value="KAK2561248.1"/>
    <property type="molecule type" value="Genomic_DNA"/>
</dbReference>
<dbReference type="GO" id="GO:1902603">
    <property type="term" value="P:carnitine transmembrane transport"/>
    <property type="evidence" value="ECO:0007669"/>
    <property type="project" value="TreeGrafter"/>
</dbReference>
<dbReference type="GO" id="GO:0006839">
    <property type="term" value="P:mitochondrial transport"/>
    <property type="evidence" value="ECO:0007669"/>
    <property type="project" value="TreeGrafter"/>
</dbReference>
<dbReference type="SUPFAM" id="SSF103506">
    <property type="entry name" value="Mitochondrial carrier"/>
    <property type="match status" value="1"/>
</dbReference>
<evidence type="ECO:0000256" key="1">
    <source>
        <dbReference type="ARBA" id="ARBA00004225"/>
    </source>
</evidence>
<dbReference type="Pfam" id="PF00153">
    <property type="entry name" value="Mito_carr"/>
    <property type="match status" value="2"/>
</dbReference>
<dbReference type="PANTHER" id="PTHR45624:SF4">
    <property type="entry name" value="CONGESTED-LIKE TRACHEA PROTEIN-RELATED"/>
    <property type="match status" value="1"/>
</dbReference>
<keyword evidence="13" id="KW-1185">Reference proteome</keyword>
<dbReference type="Gene3D" id="1.50.40.10">
    <property type="entry name" value="Mitochondrial carrier domain"/>
    <property type="match status" value="1"/>
</dbReference>
<evidence type="ECO:0000313" key="12">
    <source>
        <dbReference type="EMBL" id="KAK2561248.1"/>
    </source>
</evidence>
<evidence type="ECO:0000256" key="3">
    <source>
        <dbReference type="ARBA" id="ARBA00022448"/>
    </source>
</evidence>
<dbReference type="PROSITE" id="PS50920">
    <property type="entry name" value="SOLCAR"/>
    <property type="match status" value="1"/>
</dbReference>
<feature type="repeat" description="Solcar" evidence="9">
    <location>
        <begin position="1"/>
        <end position="63"/>
    </location>
</feature>
<dbReference type="GO" id="GO:0031966">
    <property type="term" value="C:mitochondrial membrane"/>
    <property type="evidence" value="ECO:0007669"/>
    <property type="project" value="UniProtKB-SubCell"/>
</dbReference>
<sequence>MPLFYVQQSLGGEKTFKGPLHCANKLYREGGIRSLYKGTCATLLREVPGMGLYFLNYEWILDKLTLQGQSRENLNPVRVIIAGAPEGTYPKGTRDALRKLVKEERISSLYKGLTPVMVRAFVGNAGLFLGFEVTLMMFNWILPE</sequence>
<evidence type="ECO:0000256" key="10">
    <source>
        <dbReference type="RuleBase" id="RU000488"/>
    </source>
</evidence>
<keyword evidence="7" id="KW-0496">Mitochondrion</keyword>
<evidence type="ECO:0000256" key="11">
    <source>
        <dbReference type="SAM" id="Phobius"/>
    </source>
</evidence>
<comment type="subcellular location">
    <subcellularLocation>
        <location evidence="1">Mitochondrion membrane</location>
        <topology evidence="1">Multi-pass membrane protein</topology>
    </subcellularLocation>
</comment>
<evidence type="ECO:0000256" key="2">
    <source>
        <dbReference type="ARBA" id="ARBA00006375"/>
    </source>
</evidence>
<evidence type="ECO:0000256" key="8">
    <source>
        <dbReference type="ARBA" id="ARBA00023136"/>
    </source>
</evidence>
<evidence type="ECO:0000313" key="13">
    <source>
        <dbReference type="Proteomes" id="UP001249851"/>
    </source>
</evidence>
<keyword evidence="5" id="KW-0677">Repeat</keyword>
<comment type="similarity">
    <text evidence="2 10">Belongs to the mitochondrial carrier (TC 2.A.29) family.</text>
</comment>
<dbReference type="PANTHER" id="PTHR45624">
    <property type="entry name" value="MITOCHONDRIAL BASIC AMINO ACIDS TRANSPORTER-RELATED"/>
    <property type="match status" value="1"/>
</dbReference>
<proteinExistence type="inferred from homology"/>
<evidence type="ECO:0000256" key="9">
    <source>
        <dbReference type="PROSITE-ProRule" id="PRU00282"/>
    </source>
</evidence>
<organism evidence="12 13">
    <name type="scientific">Acropora cervicornis</name>
    <name type="common">Staghorn coral</name>
    <dbReference type="NCBI Taxonomy" id="6130"/>
    <lineage>
        <taxon>Eukaryota</taxon>
        <taxon>Metazoa</taxon>
        <taxon>Cnidaria</taxon>
        <taxon>Anthozoa</taxon>
        <taxon>Hexacorallia</taxon>
        <taxon>Scleractinia</taxon>
        <taxon>Astrocoeniina</taxon>
        <taxon>Acroporidae</taxon>
        <taxon>Acropora</taxon>
    </lineage>
</organism>
<keyword evidence="8 9" id="KW-0472">Membrane</keyword>
<dbReference type="InterPro" id="IPR023395">
    <property type="entry name" value="MCP_dom_sf"/>
</dbReference>
<evidence type="ECO:0000256" key="7">
    <source>
        <dbReference type="ARBA" id="ARBA00023128"/>
    </source>
</evidence>
<dbReference type="InterPro" id="IPR050567">
    <property type="entry name" value="Mitochondrial_Carrier"/>
</dbReference>
<reference evidence="12" key="2">
    <citation type="journal article" date="2023" name="Science">
        <title>Genomic signatures of disease resistance in endangered staghorn corals.</title>
        <authorList>
            <person name="Vollmer S.V."/>
            <person name="Selwyn J.D."/>
            <person name="Despard B.A."/>
            <person name="Roesel C.L."/>
        </authorList>
    </citation>
    <scope>NUCLEOTIDE SEQUENCE</scope>
    <source>
        <strain evidence="12">K2</strain>
    </source>
</reference>
<name>A0AAD9QH95_ACRCE</name>